<evidence type="ECO:0000313" key="13">
    <source>
        <dbReference type="EMBL" id="KAJ8985946.1"/>
    </source>
</evidence>
<comment type="similarity">
    <text evidence="10 11">Belongs to the SGF11 family.</text>
</comment>
<evidence type="ECO:0000256" key="12">
    <source>
        <dbReference type="SAM" id="MobiDB-lite"/>
    </source>
</evidence>
<comment type="subunit">
    <text evidence="10">Component of some SAGA transcription coactivator-HAT complexes. Within the SAGA complex, participates to a subcomplex of SAGA called the DUB module (deubiquitination module).</text>
</comment>
<proteinExistence type="inferred from homology"/>
<dbReference type="PANTHER" id="PTHR46367">
    <property type="entry name" value="ATAXIN-7-LIKE PROTEIN 3"/>
    <property type="match status" value="1"/>
</dbReference>
<evidence type="ECO:0000256" key="5">
    <source>
        <dbReference type="ARBA" id="ARBA00022853"/>
    </source>
</evidence>
<evidence type="ECO:0000256" key="7">
    <source>
        <dbReference type="ARBA" id="ARBA00023159"/>
    </source>
</evidence>
<keyword evidence="6 10" id="KW-0805">Transcription regulation</keyword>
<feature type="compositionally biased region" description="Low complexity" evidence="12">
    <location>
        <begin position="210"/>
        <end position="224"/>
    </location>
</feature>
<feature type="region of interest" description="Disordered" evidence="12">
    <location>
        <begin position="122"/>
        <end position="173"/>
    </location>
</feature>
<evidence type="ECO:0000313" key="14">
    <source>
        <dbReference type="Proteomes" id="UP001162164"/>
    </source>
</evidence>
<evidence type="ECO:0000256" key="10">
    <source>
        <dbReference type="HAMAP-Rule" id="MF_03047"/>
    </source>
</evidence>
<dbReference type="Gene3D" id="3.30.160.60">
    <property type="entry name" value="Classic Zinc Finger"/>
    <property type="match status" value="1"/>
</dbReference>
<evidence type="ECO:0000256" key="11">
    <source>
        <dbReference type="RuleBase" id="RU261113"/>
    </source>
</evidence>
<comment type="domain">
    <text evidence="10">The C-terminal SGF11-type zinc-finger domain forms part of the 'catalytic lobe' of the SAGA deubiquitination module.</text>
</comment>
<comment type="function">
    <text evidence="10 11">Component of the transcription regulatory histone acetylation (HAT) complex SAGA, a multiprotein complex that activates transcription by remodeling chromatin and mediating histone acetylation and deubiquitination. Within the SAGA complex, participates in a subcomplex that specifically deubiquitinates histone H2B. The SAGA complex is recruited to specific gene promoters by activators, where it is required for transcription.</text>
</comment>
<feature type="compositionally biased region" description="Basic residues" evidence="12">
    <location>
        <begin position="157"/>
        <end position="173"/>
    </location>
</feature>
<keyword evidence="14" id="KW-1185">Reference proteome</keyword>
<keyword evidence="8 10" id="KW-0804">Transcription</keyword>
<dbReference type="Pfam" id="PF08209">
    <property type="entry name" value="Sgf11"/>
    <property type="match status" value="1"/>
</dbReference>
<feature type="region of interest" description="Disordered" evidence="12">
    <location>
        <begin position="201"/>
        <end position="251"/>
    </location>
</feature>
<reference evidence="13" key="1">
    <citation type="journal article" date="2023" name="Insect Mol. Biol.">
        <title>Genome sequencing provides insights into the evolution of gene families encoding plant cell wall-degrading enzymes in longhorned beetles.</title>
        <authorList>
            <person name="Shin N.R."/>
            <person name="Okamura Y."/>
            <person name="Kirsch R."/>
            <person name="Pauchet Y."/>
        </authorList>
    </citation>
    <scope>NUCLEOTIDE SEQUENCE</scope>
    <source>
        <strain evidence="13">MMC_N1</strain>
    </source>
</reference>
<evidence type="ECO:0000256" key="1">
    <source>
        <dbReference type="ARBA" id="ARBA00004123"/>
    </source>
</evidence>
<protein>
    <recommendedName>
        <fullName evidence="10">SAGA-associated factor 11 homolog</fullName>
    </recommendedName>
</protein>
<feature type="zinc finger region" description="SGF11-type" evidence="10">
    <location>
        <begin position="91"/>
        <end position="112"/>
    </location>
</feature>
<dbReference type="PANTHER" id="PTHR46367:SF1">
    <property type="entry name" value="ATAXIN-7-LIKE PROTEIN 3"/>
    <property type="match status" value="1"/>
</dbReference>
<comment type="subcellular location">
    <subcellularLocation>
        <location evidence="1 10 11">Nucleus</location>
    </subcellularLocation>
</comment>
<keyword evidence="3 10" id="KW-0863">Zinc-finger</keyword>
<dbReference type="Proteomes" id="UP001162164">
    <property type="component" value="Unassembled WGS sequence"/>
</dbReference>
<dbReference type="InterPro" id="IPR051078">
    <property type="entry name" value="SGF11"/>
</dbReference>
<dbReference type="EMBL" id="JAPWTJ010000005">
    <property type="protein sequence ID" value="KAJ8985946.1"/>
    <property type="molecule type" value="Genomic_DNA"/>
</dbReference>
<evidence type="ECO:0000256" key="3">
    <source>
        <dbReference type="ARBA" id="ARBA00022771"/>
    </source>
</evidence>
<keyword evidence="7 10" id="KW-0010">Activator</keyword>
<keyword evidence="2 10" id="KW-0479">Metal-binding</keyword>
<sequence length="251" mass="28219">MSKRQKPDQEQFKSLAKDFHDLVINKQALRTATENFFNNLLDEMTLGIIFDIHRKCKIKAYDLDVDDSCDEDNSGDTDIFLQHNLKKTQECICPYCDRAVAATRFASHLECCMGMGRVSRSRNASRRVASSSKDRDNSYGGIPSDDDDDIDWNSTDRRKKKKDKNGKKKNRGAAKKLIDLDPIEPVNVDIEGDDDELTNLRDILHLQDHSNSTSPADSASSSGSTKKKDKAKNKKSSKKDRISPSSSLSVE</sequence>
<name>A0ABQ9K7F0_9CUCU</name>
<keyword evidence="9 10" id="KW-0539">Nucleus</keyword>
<dbReference type="HAMAP" id="MF_03047">
    <property type="entry name" value="Sgf11"/>
    <property type="match status" value="1"/>
</dbReference>
<evidence type="ECO:0000256" key="2">
    <source>
        <dbReference type="ARBA" id="ARBA00022723"/>
    </source>
</evidence>
<comment type="domain">
    <text evidence="10">The long N-terminal helix forms part of the 'assembly lobe' of the SAGA deubiquitination module.</text>
</comment>
<dbReference type="InterPro" id="IPR013246">
    <property type="entry name" value="SAGA_su_Sgf11"/>
</dbReference>
<evidence type="ECO:0000256" key="6">
    <source>
        <dbReference type="ARBA" id="ARBA00023015"/>
    </source>
</evidence>
<keyword evidence="4 10" id="KW-0862">Zinc</keyword>
<comment type="caution">
    <text evidence="13">The sequence shown here is derived from an EMBL/GenBank/DDBJ whole genome shotgun (WGS) entry which is preliminary data.</text>
</comment>
<gene>
    <name evidence="10" type="primary">Sgf11</name>
    <name evidence="13" type="ORF">NQ317_010703</name>
</gene>
<organism evidence="13 14">
    <name type="scientific">Molorchus minor</name>
    <dbReference type="NCBI Taxonomy" id="1323400"/>
    <lineage>
        <taxon>Eukaryota</taxon>
        <taxon>Metazoa</taxon>
        <taxon>Ecdysozoa</taxon>
        <taxon>Arthropoda</taxon>
        <taxon>Hexapoda</taxon>
        <taxon>Insecta</taxon>
        <taxon>Pterygota</taxon>
        <taxon>Neoptera</taxon>
        <taxon>Endopterygota</taxon>
        <taxon>Coleoptera</taxon>
        <taxon>Polyphaga</taxon>
        <taxon>Cucujiformia</taxon>
        <taxon>Chrysomeloidea</taxon>
        <taxon>Cerambycidae</taxon>
        <taxon>Lamiinae</taxon>
        <taxon>Monochamini</taxon>
        <taxon>Molorchus</taxon>
    </lineage>
</organism>
<keyword evidence="5 10" id="KW-0156">Chromatin regulator</keyword>
<evidence type="ECO:0000256" key="8">
    <source>
        <dbReference type="ARBA" id="ARBA00023163"/>
    </source>
</evidence>
<evidence type="ECO:0000256" key="4">
    <source>
        <dbReference type="ARBA" id="ARBA00022833"/>
    </source>
</evidence>
<evidence type="ECO:0000256" key="9">
    <source>
        <dbReference type="ARBA" id="ARBA00023242"/>
    </source>
</evidence>
<feature type="compositionally biased region" description="Basic residues" evidence="12">
    <location>
        <begin position="225"/>
        <end position="238"/>
    </location>
</feature>
<accession>A0ABQ9K7F0</accession>